<dbReference type="Proteomes" id="UP000092460">
    <property type="component" value="Unassembled WGS sequence"/>
</dbReference>
<dbReference type="AlphaFoldDB" id="A0A1B0BCS8"/>
<evidence type="ECO:0000256" key="4">
    <source>
        <dbReference type="SAM" id="MobiDB-lite"/>
    </source>
</evidence>
<comment type="similarity">
    <text evidence="1">Belongs to the universal ribosomal protein uS11 family.</text>
</comment>
<dbReference type="EMBL" id="JXJN01012093">
    <property type="status" value="NOT_ANNOTATED_CDS"/>
    <property type="molecule type" value="Genomic_DNA"/>
</dbReference>
<keyword evidence="3" id="KW-0687">Ribonucleoprotein</keyword>
<dbReference type="EnsemblMetazoa" id="GPPI025965-RA">
    <property type="protein sequence ID" value="GPPI025965-PA"/>
    <property type="gene ID" value="GPPI025965"/>
</dbReference>
<feature type="region of interest" description="Disordered" evidence="4">
    <location>
        <begin position="17"/>
        <end position="48"/>
    </location>
</feature>
<evidence type="ECO:0000256" key="3">
    <source>
        <dbReference type="ARBA" id="ARBA00023274"/>
    </source>
</evidence>
<evidence type="ECO:0000313" key="6">
    <source>
        <dbReference type="Proteomes" id="UP000092460"/>
    </source>
</evidence>
<organism evidence="5 6">
    <name type="scientific">Glossina palpalis gambiensis</name>
    <dbReference type="NCBI Taxonomy" id="67801"/>
    <lineage>
        <taxon>Eukaryota</taxon>
        <taxon>Metazoa</taxon>
        <taxon>Ecdysozoa</taxon>
        <taxon>Arthropoda</taxon>
        <taxon>Hexapoda</taxon>
        <taxon>Insecta</taxon>
        <taxon>Pterygota</taxon>
        <taxon>Neoptera</taxon>
        <taxon>Endopterygota</taxon>
        <taxon>Diptera</taxon>
        <taxon>Brachycera</taxon>
        <taxon>Muscomorpha</taxon>
        <taxon>Hippoboscoidea</taxon>
        <taxon>Glossinidae</taxon>
        <taxon>Glossina</taxon>
    </lineage>
</organism>
<dbReference type="Pfam" id="PF00411">
    <property type="entry name" value="Ribosomal_S11"/>
    <property type="match status" value="1"/>
</dbReference>
<keyword evidence="2" id="KW-0689">Ribosomal protein</keyword>
<reference evidence="6" key="1">
    <citation type="submission" date="2015-01" db="EMBL/GenBank/DDBJ databases">
        <authorList>
            <person name="Aksoy S."/>
            <person name="Warren W."/>
            <person name="Wilson R.K."/>
        </authorList>
    </citation>
    <scope>NUCLEOTIDE SEQUENCE [LARGE SCALE GENOMIC DNA]</scope>
    <source>
        <strain evidence="6">IAEA</strain>
    </source>
</reference>
<dbReference type="GO" id="GO:1990904">
    <property type="term" value="C:ribonucleoprotein complex"/>
    <property type="evidence" value="ECO:0007669"/>
    <property type="project" value="UniProtKB-KW"/>
</dbReference>
<protein>
    <submittedName>
        <fullName evidence="5">Uncharacterized protein</fullName>
    </submittedName>
</protein>
<dbReference type="InterPro" id="IPR036967">
    <property type="entry name" value="Ribosomal_uS11_sf"/>
</dbReference>
<dbReference type="GO" id="GO:0005840">
    <property type="term" value="C:ribosome"/>
    <property type="evidence" value="ECO:0007669"/>
    <property type="project" value="UniProtKB-KW"/>
</dbReference>
<accession>A0A1B0BCS8</accession>
<dbReference type="STRING" id="67801.A0A1B0BCS8"/>
<evidence type="ECO:0000313" key="5">
    <source>
        <dbReference type="EnsemblMetazoa" id="GPPI025965-PA"/>
    </source>
</evidence>
<proteinExistence type="inferred from homology"/>
<dbReference type="InterPro" id="IPR001971">
    <property type="entry name" value="Ribosomal_uS11"/>
</dbReference>
<dbReference type="VEuPathDB" id="VectorBase:GPPI025965"/>
<name>A0A1B0BCS8_9MUSC</name>
<feature type="compositionally biased region" description="Polar residues" evidence="4">
    <location>
        <begin position="34"/>
        <end position="48"/>
    </location>
</feature>
<sequence length="85" mass="9336">MYSFTVKISRSWIIKQDGTPGKAKAQKEECPSVVRSSNGNKTGVQSSVGALARSSMKIGRIEDVTLITSDSTHRKDGRYGRYGRL</sequence>
<dbReference type="GO" id="GO:0006412">
    <property type="term" value="P:translation"/>
    <property type="evidence" value="ECO:0007669"/>
    <property type="project" value="InterPro"/>
</dbReference>
<keyword evidence="6" id="KW-1185">Reference proteome</keyword>
<evidence type="ECO:0000256" key="1">
    <source>
        <dbReference type="ARBA" id="ARBA00006194"/>
    </source>
</evidence>
<reference evidence="5" key="2">
    <citation type="submission" date="2020-05" db="UniProtKB">
        <authorList>
            <consortium name="EnsemblMetazoa"/>
        </authorList>
    </citation>
    <scope>IDENTIFICATION</scope>
    <source>
        <strain evidence="5">IAEA</strain>
    </source>
</reference>
<evidence type="ECO:0000256" key="2">
    <source>
        <dbReference type="ARBA" id="ARBA00022980"/>
    </source>
</evidence>
<dbReference type="GO" id="GO:0003735">
    <property type="term" value="F:structural constituent of ribosome"/>
    <property type="evidence" value="ECO:0007669"/>
    <property type="project" value="InterPro"/>
</dbReference>
<dbReference type="Gene3D" id="3.30.420.80">
    <property type="entry name" value="Ribosomal protein S11"/>
    <property type="match status" value="1"/>
</dbReference>